<dbReference type="OrthoDB" id="308997at2759"/>
<keyword evidence="1" id="KW-0175">Coiled coil</keyword>
<organism evidence="3 4">
    <name type="scientific">Paramecium sonneborni</name>
    <dbReference type="NCBI Taxonomy" id="65129"/>
    <lineage>
        <taxon>Eukaryota</taxon>
        <taxon>Sar</taxon>
        <taxon>Alveolata</taxon>
        <taxon>Ciliophora</taxon>
        <taxon>Intramacronucleata</taxon>
        <taxon>Oligohymenophorea</taxon>
        <taxon>Peniculida</taxon>
        <taxon>Parameciidae</taxon>
        <taxon>Paramecium</taxon>
    </lineage>
</organism>
<evidence type="ECO:0000313" key="4">
    <source>
        <dbReference type="Proteomes" id="UP000692954"/>
    </source>
</evidence>
<keyword evidence="4" id="KW-1185">Reference proteome</keyword>
<feature type="coiled-coil region" evidence="1">
    <location>
        <begin position="208"/>
        <end position="247"/>
    </location>
</feature>
<feature type="region of interest" description="Disordered" evidence="2">
    <location>
        <begin position="320"/>
        <end position="357"/>
    </location>
</feature>
<evidence type="ECO:0000256" key="2">
    <source>
        <dbReference type="SAM" id="MobiDB-lite"/>
    </source>
</evidence>
<feature type="compositionally biased region" description="Basic and acidic residues" evidence="2">
    <location>
        <begin position="332"/>
        <end position="346"/>
    </location>
</feature>
<accession>A0A8S1NC81</accession>
<feature type="coiled-coil region" evidence="1">
    <location>
        <begin position="757"/>
        <end position="788"/>
    </location>
</feature>
<proteinExistence type="predicted"/>
<name>A0A8S1NC81_9CILI</name>
<reference evidence="3" key="1">
    <citation type="submission" date="2021-01" db="EMBL/GenBank/DDBJ databases">
        <authorList>
            <consortium name="Genoscope - CEA"/>
            <person name="William W."/>
        </authorList>
    </citation>
    <scope>NUCLEOTIDE SEQUENCE</scope>
</reference>
<protein>
    <submittedName>
        <fullName evidence="3">Uncharacterized protein</fullName>
    </submittedName>
</protein>
<sequence length="818" mass="96630">MRKTSFQNVGQQSCNNNSIMQIVPPSSQLNTFMNDYEQLIRTGETINNIKPRSREQDIMNLLLIGSMNKGNKRNSLENLDQNFGSSNISQISTTTNNIANFGQQLLGQPYVMSQFDSLMPRSSIKNKRSMTILPMPQQLPLQQSQLPMQQSQLSIKQPIQSQFNLPYQQIQNQEKLLINGQIGMTVNQTQQSVHTLPEQPKTRIIDYIIKQNEVLEKLTKTIAQQREKESQDEKYKLLERMKKLEAQNAQDAFYNDMYDEIPPHMRLSQQFRPPPGYQYHPYFQQQNLYQQQFPTMPYPEKQKSKQQTLQMLRMLKQIKIENQRKKNQKNKKQQDFDEIINDKAEVDSYTSEETDPEPRLVQKPRILKLRPIPPPPSYDPKDDQAQLVQLIGKRALKKLKQYFIMLFFYIWKYNIMKKTILAKKQYVIKKGPEILQKFIEDTHGLFGRVLKNVFDDLFLPNLNIQIVPKPKQKISTNQMNQNIKKLKEILKKLFDSVIDNANESDFTENIMVYLNSITCEYAYLLDSQHLKFELNRLNFTYHGSLKNMIQKKQYMMIIISMIVKVLLYRLLSKAHIQIKNVKATDQLKTNMKTITSATYEIFMLFIKGASPIQLNNIQDIPIENIVKEKKDMYYQVDTFDATEEEIAKIEEAKQKVNSKNERIDEPLLFPIYSGREMAAFFDTERIFVTSLQQMVEGWCEKIYNMLQNYRNQKEIKRKEELRKNREQIHNFLAIKRDRVNKIIQLNQDKDLQISQEIEELTNKIAENKQKAKRAKDNYDTMIKQREERFNNMLIGGLRNMGSQLQHDSQQEQLIKRQY</sequence>
<comment type="caution">
    <text evidence="3">The sequence shown here is derived from an EMBL/GenBank/DDBJ whole genome shotgun (WGS) entry which is preliminary data.</text>
</comment>
<evidence type="ECO:0000256" key="1">
    <source>
        <dbReference type="SAM" id="Coils"/>
    </source>
</evidence>
<dbReference type="Proteomes" id="UP000692954">
    <property type="component" value="Unassembled WGS sequence"/>
</dbReference>
<evidence type="ECO:0000313" key="3">
    <source>
        <dbReference type="EMBL" id="CAD8087611.1"/>
    </source>
</evidence>
<dbReference type="EMBL" id="CAJJDN010000051">
    <property type="protein sequence ID" value="CAD8087611.1"/>
    <property type="molecule type" value="Genomic_DNA"/>
</dbReference>
<dbReference type="AlphaFoldDB" id="A0A8S1NC81"/>
<gene>
    <name evidence="3" type="ORF">PSON_ATCC_30995.1.T0510293</name>
</gene>